<proteinExistence type="predicted"/>
<sequence length="155" mass="17731">AGRETPRRSPSVPIYSRHSPDPRRRYRAMSPLCLVLLAAVATAAAAPQKYTTKYDNINLDQILRNDRLLNNYFRCLMEQGSCTPDGDELKRHIQDALETACSKCSEKQRGGTEKVIRFLIKNKPKEFADLEKKYDPRGIYRAKYQAEAQKKGIKV</sequence>
<gene>
    <name evidence="2" type="ORF">g.992</name>
</gene>
<reference evidence="2" key="1">
    <citation type="submission" date="2015-11" db="EMBL/GenBank/DDBJ databases">
        <title>De novo transcriptome assembly of four potential Pierce s Disease insect vectors from Arizona vineyards.</title>
        <authorList>
            <person name="Tassone E.E."/>
        </authorList>
    </citation>
    <scope>NUCLEOTIDE SEQUENCE</scope>
</reference>
<accession>A0A1B6MMT7</accession>
<feature type="non-terminal residue" evidence="2">
    <location>
        <position position="1"/>
    </location>
</feature>
<feature type="region of interest" description="Disordered" evidence="1">
    <location>
        <begin position="1"/>
        <end position="23"/>
    </location>
</feature>
<name>A0A1B6MMT7_9HEMI</name>
<dbReference type="SUPFAM" id="SSF100910">
    <property type="entry name" value="Chemosensory protein Csp2"/>
    <property type="match status" value="1"/>
</dbReference>
<organism evidence="2">
    <name type="scientific">Graphocephala atropunctata</name>
    <dbReference type="NCBI Taxonomy" id="36148"/>
    <lineage>
        <taxon>Eukaryota</taxon>
        <taxon>Metazoa</taxon>
        <taxon>Ecdysozoa</taxon>
        <taxon>Arthropoda</taxon>
        <taxon>Hexapoda</taxon>
        <taxon>Insecta</taxon>
        <taxon>Pterygota</taxon>
        <taxon>Neoptera</taxon>
        <taxon>Paraneoptera</taxon>
        <taxon>Hemiptera</taxon>
        <taxon>Auchenorrhyncha</taxon>
        <taxon>Membracoidea</taxon>
        <taxon>Cicadellidae</taxon>
        <taxon>Cicadellinae</taxon>
        <taxon>Cicadellini</taxon>
        <taxon>Graphocephala</taxon>
    </lineage>
</organism>
<evidence type="ECO:0008006" key="3">
    <source>
        <dbReference type="Google" id="ProtNLM"/>
    </source>
</evidence>
<protein>
    <recommendedName>
        <fullName evidence="3">Chemosensory protein 3</fullName>
    </recommendedName>
</protein>
<dbReference type="PANTHER" id="PTHR11257">
    <property type="entry name" value="CHEMOSENSORY PROTEIN-RELATED"/>
    <property type="match status" value="1"/>
</dbReference>
<dbReference type="EMBL" id="GEBQ01002727">
    <property type="protein sequence ID" value="JAT37250.1"/>
    <property type="molecule type" value="Transcribed_RNA"/>
</dbReference>
<dbReference type="PANTHER" id="PTHR11257:SF12">
    <property type="entry name" value="EJACULATORY BULB-SPECIFIC PROTEIN 3-RELATED"/>
    <property type="match status" value="1"/>
</dbReference>
<dbReference type="Gene3D" id="1.10.2080.10">
    <property type="entry name" value="Insect odorant-binding protein A10/Ejaculatory bulb-specific protein 3"/>
    <property type="match status" value="1"/>
</dbReference>
<evidence type="ECO:0000256" key="1">
    <source>
        <dbReference type="SAM" id="MobiDB-lite"/>
    </source>
</evidence>
<dbReference type="Pfam" id="PF03392">
    <property type="entry name" value="OS-D"/>
    <property type="match status" value="1"/>
</dbReference>
<dbReference type="InterPro" id="IPR036682">
    <property type="entry name" value="OS_D_A10/PebIII_sf"/>
</dbReference>
<dbReference type="InterPro" id="IPR005055">
    <property type="entry name" value="A10/PebIII"/>
</dbReference>
<dbReference type="AlphaFoldDB" id="A0A1B6MMT7"/>
<evidence type="ECO:0000313" key="2">
    <source>
        <dbReference type="EMBL" id="JAT37250.1"/>
    </source>
</evidence>